<comment type="caution">
    <text evidence="1">The sequence shown here is derived from an EMBL/GenBank/DDBJ whole genome shotgun (WGS) entry which is preliminary data.</text>
</comment>
<dbReference type="InParanoid" id="D6TNA9"/>
<proteinExistence type="predicted"/>
<accession>D6TNA9</accession>
<dbReference type="Proteomes" id="UP000004508">
    <property type="component" value="Unassembled WGS sequence"/>
</dbReference>
<dbReference type="AlphaFoldDB" id="D6TNA9"/>
<evidence type="ECO:0000313" key="2">
    <source>
        <dbReference type="Proteomes" id="UP000004508"/>
    </source>
</evidence>
<gene>
    <name evidence="1" type="ORF">Krac_6642</name>
</gene>
<reference evidence="1 2" key="1">
    <citation type="journal article" date="2011" name="Stand. Genomic Sci.">
        <title>Non-contiguous finished genome sequence and contextual data of the filamentous soil bacterium Ktedonobacter racemifer type strain (SOSP1-21).</title>
        <authorList>
            <person name="Chang Y.J."/>
            <person name="Land M."/>
            <person name="Hauser L."/>
            <person name="Chertkov O."/>
            <person name="Del Rio T.G."/>
            <person name="Nolan M."/>
            <person name="Copeland A."/>
            <person name="Tice H."/>
            <person name="Cheng J.F."/>
            <person name="Lucas S."/>
            <person name="Han C."/>
            <person name="Goodwin L."/>
            <person name="Pitluck S."/>
            <person name="Ivanova N."/>
            <person name="Ovchinikova G."/>
            <person name="Pati A."/>
            <person name="Chen A."/>
            <person name="Palaniappan K."/>
            <person name="Mavromatis K."/>
            <person name="Liolios K."/>
            <person name="Brettin T."/>
            <person name="Fiebig A."/>
            <person name="Rohde M."/>
            <person name="Abt B."/>
            <person name="Goker M."/>
            <person name="Detter J.C."/>
            <person name="Woyke T."/>
            <person name="Bristow J."/>
            <person name="Eisen J.A."/>
            <person name="Markowitz V."/>
            <person name="Hugenholtz P."/>
            <person name="Kyrpides N.C."/>
            <person name="Klenk H.P."/>
            <person name="Lapidus A."/>
        </authorList>
    </citation>
    <scope>NUCLEOTIDE SEQUENCE [LARGE SCALE GENOMIC DNA]</scope>
    <source>
        <strain evidence="2">DSM 44963</strain>
    </source>
</reference>
<dbReference type="EMBL" id="ADVG01000002">
    <property type="protein sequence ID" value="EFH85422.1"/>
    <property type="molecule type" value="Genomic_DNA"/>
</dbReference>
<evidence type="ECO:0000313" key="1">
    <source>
        <dbReference type="EMBL" id="EFH85422.1"/>
    </source>
</evidence>
<protein>
    <submittedName>
        <fullName evidence="1">Uncharacterized protein</fullName>
    </submittedName>
</protein>
<sequence length="70" mass="7650">MRKGTRDVYRKEKPCKAGHVFTATMVPGWFQCTRSECGVVAVCPGCLGHAPQGNVVYWCQAHRSHAVASS</sequence>
<name>D6TNA9_KTERA</name>
<organism evidence="1 2">
    <name type="scientific">Ktedonobacter racemifer DSM 44963</name>
    <dbReference type="NCBI Taxonomy" id="485913"/>
    <lineage>
        <taxon>Bacteria</taxon>
        <taxon>Bacillati</taxon>
        <taxon>Chloroflexota</taxon>
        <taxon>Ktedonobacteria</taxon>
        <taxon>Ktedonobacterales</taxon>
        <taxon>Ktedonobacteraceae</taxon>
        <taxon>Ktedonobacter</taxon>
    </lineage>
</organism>
<dbReference type="STRING" id="485913.Krac_6642"/>
<keyword evidence="2" id="KW-1185">Reference proteome</keyword>